<dbReference type="InterPro" id="IPR004827">
    <property type="entry name" value="bZIP"/>
</dbReference>
<dbReference type="GO" id="GO:0001228">
    <property type="term" value="F:DNA-binding transcription activator activity, RNA polymerase II-specific"/>
    <property type="evidence" value="ECO:0007669"/>
    <property type="project" value="TreeGrafter"/>
</dbReference>
<organism evidence="6 7">
    <name type="scientific">Tortispora caseinolytica NRRL Y-17796</name>
    <dbReference type="NCBI Taxonomy" id="767744"/>
    <lineage>
        <taxon>Eukaryota</taxon>
        <taxon>Fungi</taxon>
        <taxon>Dikarya</taxon>
        <taxon>Ascomycota</taxon>
        <taxon>Saccharomycotina</taxon>
        <taxon>Trigonopsidomycetes</taxon>
        <taxon>Trigonopsidales</taxon>
        <taxon>Trigonopsidaceae</taxon>
        <taxon>Tortispora</taxon>
    </lineage>
</organism>
<feature type="compositionally biased region" description="Low complexity" evidence="4">
    <location>
        <begin position="211"/>
        <end position="224"/>
    </location>
</feature>
<feature type="region of interest" description="Disordered" evidence="4">
    <location>
        <begin position="117"/>
        <end position="137"/>
    </location>
</feature>
<dbReference type="PANTHER" id="PTHR40621">
    <property type="entry name" value="TRANSCRIPTION FACTOR KAPC-RELATED"/>
    <property type="match status" value="1"/>
</dbReference>
<evidence type="ECO:0000313" key="6">
    <source>
        <dbReference type="EMBL" id="ODV89915.1"/>
    </source>
</evidence>
<dbReference type="SUPFAM" id="SSF57959">
    <property type="entry name" value="Leucine zipper domain"/>
    <property type="match status" value="1"/>
</dbReference>
<evidence type="ECO:0000256" key="4">
    <source>
        <dbReference type="SAM" id="MobiDB-lite"/>
    </source>
</evidence>
<dbReference type="Proteomes" id="UP000095023">
    <property type="component" value="Unassembled WGS sequence"/>
</dbReference>
<accession>A0A1E4TDS5</accession>
<feature type="domain" description="BZIP" evidence="5">
    <location>
        <begin position="121"/>
        <end position="180"/>
    </location>
</feature>
<evidence type="ECO:0000256" key="3">
    <source>
        <dbReference type="ARBA" id="ARBA00023242"/>
    </source>
</evidence>
<dbReference type="SMART" id="SM00338">
    <property type="entry name" value="BRLZ"/>
    <property type="match status" value="1"/>
</dbReference>
<evidence type="ECO:0000313" key="7">
    <source>
        <dbReference type="Proteomes" id="UP000095023"/>
    </source>
</evidence>
<dbReference type="InterPro" id="IPR023167">
    <property type="entry name" value="Yap1_redox_dom_sf"/>
</dbReference>
<dbReference type="Gene3D" id="1.10.238.100">
    <property type="entry name" value="YAP1 redox domain. Chain B"/>
    <property type="match status" value="1"/>
</dbReference>
<evidence type="ECO:0000256" key="2">
    <source>
        <dbReference type="ARBA" id="ARBA00004496"/>
    </source>
</evidence>
<dbReference type="GO" id="GO:0000976">
    <property type="term" value="F:transcription cis-regulatory region binding"/>
    <property type="evidence" value="ECO:0007669"/>
    <property type="project" value="InterPro"/>
</dbReference>
<keyword evidence="3" id="KW-0539">Nucleus</keyword>
<dbReference type="SUPFAM" id="SSF111430">
    <property type="entry name" value="YAP1 redox domain"/>
    <property type="match status" value="1"/>
</dbReference>
<gene>
    <name evidence="6" type="ORF">CANCADRAFT_56551</name>
</gene>
<name>A0A1E4TDS5_9ASCO</name>
<dbReference type="Gene3D" id="1.20.5.170">
    <property type="match status" value="1"/>
</dbReference>
<dbReference type="GO" id="GO:0090575">
    <property type="term" value="C:RNA polymerase II transcription regulator complex"/>
    <property type="evidence" value="ECO:0007669"/>
    <property type="project" value="TreeGrafter"/>
</dbReference>
<dbReference type="EMBL" id="KV453842">
    <property type="protein sequence ID" value="ODV89915.1"/>
    <property type="molecule type" value="Genomic_DNA"/>
</dbReference>
<dbReference type="AlphaFoldDB" id="A0A1E4TDS5"/>
<comment type="subcellular location">
    <subcellularLocation>
        <location evidence="2">Cytoplasm</location>
    </subcellularLocation>
    <subcellularLocation>
        <location evidence="1">Nucleus</location>
    </subcellularLocation>
</comment>
<dbReference type="Pfam" id="PF00170">
    <property type="entry name" value="bZIP_1"/>
    <property type="match status" value="1"/>
</dbReference>
<dbReference type="CDD" id="cd14688">
    <property type="entry name" value="bZIP_YAP"/>
    <property type="match status" value="1"/>
</dbReference>
<proteinExistence type="predicted"/>
<evidence type="ECO:0000256" key="1">
    <source>
        <dbReference type="ARBA" id="ARBA00004123"/>
    </source>
</evidence>
<feature type="region of interest" description="Disordered" evidence="4">
    <location>
        <begin position="199"/>
        <end position="224"/>
    </location>
</feature>
<dbReference type="InterPro" id="IPR046347">
    <property type="entry name" value="bZIP_sf"/>
</dbReference>
<protein>
    <recommendedName>
        <fullName evidence="5">BZIP domain-containing protein</fullName>
    </recommendedName>
</protein>
<feature type="compositionally biased region" description="Polar residues" evidence="4">
    <location>
        <begin position="199"/>
        <end position="210"/>
    </location>
</feature>
<keyword evidence="7" id="KW-1185">Reference proteome</keyword>
<dbReference type="GO" id="GO:0005737">
    <property type="term" value="C:cytoplasm"/>
    <property type="evidence" value="ECO:0007669"/>
    <property type="project" value="UniProtKB-SubCell"/>
</dbReference>
<reference evidence="7" key="1">
    <citation type="submission" date="2016-02" db="EMBL/GenBank/DDBJ databases">
        <title>Comparative genomics of biotechnologically important yeasts.</title>
        <authorList>
            <consortium name="DOE Joint Genome Institute"/>
            <person name="Riley R."/>
            <person name="Haridas S."/>
            <person name="Wolfe K.H."/>
            <person name="Lopes M.R."/>
            <person name="Hittinger C.T."/>
            <person name="Goker M."/>
            <person name="Salamov A."/>
            <person name="Wisecaver J."/>
            <person name="Long T.M."/>
            <person name="Aerts A.L."/>
            <person name="Barry K."/>
            <person name="Choi C."/>
            <person name="Clum A."/>
            <person name="Coughlan A.Y."/>
            <person name="Deshpande S."/>
            <person name="Douglass A.P."/>
            <person name="Hanson S.J."/>
            <person name="Klenk H.-P."/>
            <person name="Labutti K."/>
            <person name="Lapidus A."/>
            <person name="Lindquist E."/>
            <person name="Lipzen A."/>
            <person name="Meier-Kolthoff J.P."/>
            <person name="Ohm R.A."/>
            <person name="Otillar R.P."/>
            <person name="Pangilinan J."/>
            <person name="Peng Y."/>
            <person name="Rokas A."/>
            <person name="Rosa C.A."/>
            <person name="Scheuner C."/>
            <person name="Sibirny A.A."/>
            <person name="Slot J.C."/>
            <person name="Stielow J.B."/>
            <person name="Sun H."/>
            <person name="Kurtzman C.P."/>
            <person name="Blackwell M."/>
            <person name="Jeffries T.W."/>
            <person name="Grigoriev I.V."/>
        </authorList>
    </citation>
    <scope>NUCLEOTIDE SEQUENCE [LARGE SCALE GENOMIC DNA]</scope>
    <source>
        <strain evidence="7">NRRL Y-17796</strain>
    </source>
</reference>
<dbReference type="PANTHER" id="PTHR40621:SF8">
    <property type="entry name" value="AP-1-LIKE TRANSCRIPTION FACTOR YAP3"/>
    <property type="match status" value="1"/>
</dbReference>
<sequence>MSYFNYESSNGDTTMGQSLIDPCNGNVLECHEKLAYPDNPLDIQDRLQSLAFTSLEEFKGDQSAFGGDTISYDKGDNVNKTGVEWASESNDPALKETLLEYSNILLSAKDIQQLSSTDLGERRKAQNRLSQRVSRDRKERMFKAMEERIKALEAQIAQLTQERDEAVQEASWYSSEYRNLVFMYHEQGIKKKIVNETSGDTPELSFSTGTGSSNPSTAISTSSISPLPSGSEFIGFYDNLVAPHLLRADVPLPPSMSKEDQVLITATGIWDKIQSHPRSCDIDISKVQDYLSGAAKCGKAGPVYAESDVNQAIEMSLPR</sequence>
<evidence type="ECO:0000259" key="5">
    <source>
        <dbReference type="PROSITE" id="PS50217"/>
    </source>
</evidence>
<dbReference type="OrthoDB" id="4940293at2759"/>
<dbReference type="PROSITE" id="PS50217">
    <property type="entry name" value="BZIP"/>
    <property type="match status" value="1"/>
</dbReference>
<dbReference type="InterPro" id="IPR050936">
    <property type="entry name" value="AP-1-like"/>
</dbReference>